<proteinExistence type="predicted"/>
<sequence>MDFLQITLTSVGAENIIQRTLSPLPLIVYNMMETLKKGSARNRNNHVATGSLWFYLKVVFLLKDLREKLGTINREPRPKKAKTWRNGHKNGALCFSCLFPLA</sequence>
<dbReference type="AlphaFoldDB" id="A0A164L8S3"/>
<accession>A0A164L8S3</accession>
<dbReference type="Proteomes" id="UP000076858">
    <property type="component" value="Unassembled WGS sequence"/>
</dbReference>
<reference evidence="1 2" key="1">
    <citation type="submission" date="2016-03" db="EMBL/GenBank/DDBJ databases">
        <title>EvidentialGene: Evidence-directed Construction of Genes on Genomes.</title>
        <authorList>
            <person name="Gilbert D.G."/>
            <person name="Choi J.-H."/>
            <person name="Mockaitis K."/>
            <person name="Colbourne J."/>
            <person name="Pfrender M."/>
        </authorList>
    </citation>
    <scope>NUCLEOTIDE SEQUENCE [LARGE SCALE GENOMIC DNA]</scope>
    <source>
        <strain evidence="1 2">Xinb3</strain>
        <tissue evidence="1">Complete organism</tissue>
    </source>
</reference>
<keyword evidence="2" id="KW-1185">Reference proteome</keyword>
<dbReference type="EMBL" id="LRGB01003163">
    <property type="protein sequence ID" value="KZS03892.1"/>
    <property type="molecule type" value="Genomic_DNA"/>
</dbReference>
<protein>
    <submittedName>
        <fullName evidence="1">Uncharacterized protein</fullName>
    </submittedName>
</protein>
<evidence type="ECO:0000313" key="2">
    <source>
        <dbReference type="Proteomes" id="UP000076858"/>
    </source>
</evidence>
<name>A0A164L8S3_9CRUS</name>
<organism evidence="1 2">
    <name type="scientific">Daphnia magna</name>
    <dbReference type="NCBI Taxonomy" id="35525"/>
    <lineage>
        <taxon>Eukaryota</taxon>
        <taxon>Metazoa</taxon>
        <taxon>Ecdysozoa</taxon>
        <taxon>Arthropoda</taxon>
        <taxon>Crustacea</taxon>
        <taxon>Branchiopoda</taxon>
        <taxon>Diplostraca</taxon>
        <taxon>Cladocera</taxon>
        <taxon>Anomopoda</taxon>
        <taxon>Daphniidae</taxon>
        <taxon>Daphnia</taxon>
    </lineage>
</organism>
<comment type="caution">
    <text evidence="1">The sequence shown here is derived from an EMBL/GenBank/DDBJ whole genome shotgun (WGS) entry which is preliminary data.</text>
</comment>
<evidence type="ECO:0000313" key="1">
    <source>
        <dbReference type="EMBL" id="KZS03892.1"/>
    </source>
</evidence>
<gene>
    <name evidence="1" type="ORF">APZ42_033225</name>
</gene>